<proteinExistence type="inferred from homology"/>
<dbReference type="Gene3D" id="3.60.21.10">
    <property type="match status" value="1"/>
</dbReference>
<dbReference type="EMBL" id="MASI01000005">
    <property type="protein sequence ID" value="ODA66991.1"/>
    <property type="molecule type" value="Genomic_DNA"/>
</dbReference>
<evidence type="ECO:0000313" key="7">
    <source>
        <dbReference type="Proteomes" id="UP000095087"/>
    </source>
</evidence>
<gene>
    <name evidence="6" type="ORF">A7A08_02288</name>
</gene>
<dbReference type="InterPro" id="IPR029052">
    <property type="entry name" value="Metallo-depent_PP-like"/>
</dbReference>
<dbReference type="InterPro" id="IPR004843">
    <property type="entry name" value="Calcineurin-like_PHP"/>
</dbReference>
<evidence type="ECO:0000256" key="2">
    <source>
        <dbReference type="ARBA" id="ARBA00022801"/>
    </source>
</evidence>
<name>A0A1E2RXP3_9HYPH</name>
<keyword evidence="1" id="KW-0479">Metal-binding</keyword>
<dbReference type="InterPro" id="IPR050884">
    <property type="entry name" value="CNP_phosphodiesterase-III"/>
</dbReference>
<evidence type="ECO:0000256" key="1">
    <source>
        <dbReference type="ARBA" id="ARBA00022723"/>
    </source>
</evidence>
<reference evidence="6 7" key="1">
    <citation type="submission" date="2016-07" db="EMBL/GenBank/DDBJ databases">
        <title>Draft genome sequence of Methyloligella halotolerans C2T (VKM B-2706T=CCUG 61687T=DSM 25045T), a halotolerant polyhydroxybutyrate accumulating methylotroph.</title>
        <authorList>
            <person name="Vasilenko O.V."/>
            <person name="Doronina N.V."/>
            <person name="Poroshina M.N."/>
            <person name="Tarlachkov S.V."/>
            <person name="Trotsenko Y.A."/>
        </authorList>
    </citation>
    <scope>NUCLEOTIDE SEQUENCE [LARGE SCALE GENOMIC DNA]</scope>
    <source>
        <strain evidence="6 7">VKM B-2706</strain>
    </source>
</reference>
<feature type="domain" description="Calcineurin-like phosphoesterase" evidence="5">
    <location>
        <begin position="3"/>
        <end position="231"/>
    </location>
</feature>
<keyword evidence="3" id="KW-0408">Iron</keyword>
<evidence type="ECO:0000259" key="5">
    <source>
        <dbReference type="Pfam" id="PF00149"/>
    </source>
</evidence>
<dbReference type="PATRIC" id="fig|1177755.3.peg.2302"/>
<evidence type="ECO:0000256" key="4">
    <source>
        <dbReference type="ARBA" id="ARBA00025742"/>
    </source>
</evidence>
<dbReference type="SUPFAM" id="SSF56300">
    <property type="entry name" value="Metallo-dependent phosphatases"/>
    <property type="match status" value="1"/>
</dbReference>
<comment type="similarity">
    <text evidence="4">Belongs to the cyclic nucleotide phosphodiesterase class-III family.</text>
</comment>
<dbReference type="PANTHER" id="PTHR42988">
    <property type="entry name" value="PHOSPHOHYDROLASE"/>
    <property type="match status" value="1"/>
</dbReference>
<evidence type="ECO:0000256" key="3">
    <source>
        <dbReference type="ARBA" id="ARBA00023004"/>
    </source>
</evidence>
<comment type="caution">
    <text evidence="6">The sequence shown here is derived from an EMBL/GenBank/DDBJ whole genome shotgun (WGS) entry which is preliminary data.</text>
</comment>
<dbReference type="PANTHER" id="PTHR42988:SF2">
    <property type="entry name" value="CYCLIC NUCLEOTIDE PHOSPHODIESTERASE CBUA0032-RELATED"/>
    <property type="match status" value="1"/>
</dbReference>
<dbReference type="RefSeq" id="WP_069095487.1">
    <property type="nucleotide sequence ID" value="NZ_MASI01000005.1"/>
</dbReference>
<keyword evidence="2" id="KW-0378">Hydrolase</keyword>
<dbReference type="STRING" id="1177755.A7A08_02288"/>
<dbReference type="Pfam" id="PF00149">
    <property type="entry name" value="Metallophos"/>
    <property type="match status" value="1"/>
</dbReference>
<dbReference type="Proteomes" id="UP000095087">
    <property type="component" value="Unassembled WGS sequence"/>
</dbReference>
<dbReference type="AlphaFoldDB" id="A0A1E2RXP3"/>
<dbReference type="GO" id="GO:0016787">
    <property type="term" value="F:hydrolase activity"/>
    <property type="evidence" value="ECO:0007669"/>
    <property type="project" value="UniProtKB-KW"/>
</dbReference>
<accession>A0A1E2RXP3</accession>
<dbReference type="GO" id="GO:0046872">
    <property type="term" value="F:metal ion binding"/>
    <property type="evidence" value="ECO:0007669"/>
    <property type="project" value="UniProtKB-KW"/>
</dbReference>
<protein>
    <submittedName>
        <fullName evidence="6">Calcineurin-like phosphoesterase</fullName>
    </submittedName>
</protein>
<keyword evidence="7" id="KW-1185">Reference proteome</keyword>
<sequence length="306" mass="34077">MFKLAHLSDIHLSPIPHARRRDLLSKRIIGYVNWHRGRKLVHRRDVLDMLTRDMLGRKPDHIAVTGDLVNLGLPEEFKRAAEWLKELGPPDDVTAIPGNHDAYVRLNPERGTGLWQPYMESNPAGEELFPTPPKGFPFVRRYGDIALIALSSAIPTMPFLAAGRIGSTQRRYLAEALTQIGKLDLFRIVLIHHPPVPGLAPWRRALRDRDKIKKILVDCGAELVLHGHNHEGSLERLETVSGTCSIVGVPSASEAMENGDPAAGYNEYCITRLNSGWQCEMAIRAASADGTTKGSKTWESKTVILR</sequence>
<organism evidence="6 7">
    <name type="scientific">Methyloligella halotolerans</name>
    <dbReference type="NCBI Taxonomy" id="1177755"/>
    <lineage>
        <taxon>Bacteria</taxon>
        <taxon>Pseudomonadati</taxon>
        <taxon>Pseudomonadota</taxon>
        <taxon>Alphaproteobacteria</taxon>
        <taxon>Hyphomicrobiales</taxon>
        <taxon>Hyphomicrobiaceae</taxon>
        <taxon>Methyloligella</taxon>
    </lineage>
</organism>
<evidence type="ECO:0000313" key="6">
    <source>
        <dbReference type="EMBL" id="ODA66991.1"/>
    </source>
</evidence>